<comment type="similarity">
    <text evidence="3 11">Belongs to the NadD family.</text>
</comment>
<dbReference type="SUPFAM" id="SSF52374">
    <property type="entry name" value="Nucleotidylyl transferase"/>
    <property type="match status" value="1"/>
</dbReference>
<evidence type="ECO:0000256" key="4">
    <source>
        <dbReference type="ARBA" id="ARBA00022642"/>
    </source>
</evidence>
<evidence type="ECO:0000256" key="6">
    <source>
        <dbReference type="ARBA" id="ARBA00022695"/>
    </source>
</evidence>
<evidence type="ECO:0000256" key="11">
    <source>
        <dbReference type="HAMAP-Rule" id="MF_00244"/>
    </source>
</evidence>
<evidence type="ECO:0000256" key="9">
    <source>
        <dbReference type="ARBA" id="ARBA00023027"/>
    </source>
</evidence>
<keyword evidence="8 11" id="KW-0067">ATP-binding</keyword>
<comment type="catalytic activity">
    <reaction evidence="10 11">
        <text>nicotinate beta-D-ribonucleotide + ATP + H(+) = deamido-NAD(+) + diphosphate</text>
        <dbReference type="Rhea" id="RHEA:22860"/>
        <dbReference type="ChEBI" id="CHEBI:15378"/>
        <dbReference type="ChEBI" id="CHEBI:30616"/>
        <dbReference type="ChEBI" id="CHEBI:33019"/>
        <dbReference type="ChEBI" id="CHEBI:57502"/>
        <dbReference type="ChEBI" id="CHEBI:58437"/>
        <dbReference type="EC" id="2.7.7.18"/>
    </reaction>
</comment>
<evidence type="ECO:0000256" key="5">
    <source>
        <dbReference type="ARBA" id="ARBA00022679"/>
    </source>
</evidence>
<evidence type="ECO:0000313" key="13">
    <source>
        <dbReference type="EMBL" id="MFD2647687.1"/>
    </source>
</evidence>
<sequence>MTRRPPRRIPGITTLPTSGAGMRIGLFGGSFNPVHEGHLLVMAETLRRLELDALWVLVTPGNPLKNNAGLPPLAERVEAVRAAVSDPRIRVTGWEAERGFTYSYETIRHLTETLPDRRFVWIMGADSLRDFHRWERWRDIARTVPMAVYVRPGSRQAPASRAAVALSRWRIDEEDAGRLAMMRPPAWVYLHGRQSALSSTALRAGQ</sequence>
<comment type="pathway">
    <text evidence="2 11">Cofactor biosynthesis; NAD(+) biosynthesis; deamido-NAD(+) from nicotinate D-ribonucleotide: step 1/1.</text>
</comment>
<name>A0ABW5QIU1_9HYPH</name>
<keyword evidence="4 11" id="KW-0662">Pyridine nucleotide biosynthesis</keyword>
<dbReference type="PANTHER" id="PTHR39321">
    <property type="entry name" value="NICOTINATE-NUCLEOTIDE ADENYLYLTRANSFERASE-RELATED"/>
    <property type="match status" value="1"/>
</dbReference>
<keyword evidence="6 11" id="KW-0548">Nucleotidyltransferase</keyword>
<evidence type="ECO:0000259" key="12">
    <source>
        <dbReference type="Pfam" id="PF01467"/>
    </source>
</evidence>
<evidence type="ECO:0000256" key="2">
    <source>
        <dbReference type="ARBA" id="ARBA00005019"/>
    </source>
</evidence>
<dbReference type="NCBIfam" id="TIGR00482">
    <property type="entry name" value="nicotinate (nicotinamide) nucleotide adenylyltransferase"/>
    <property type="match status" value="1"/>
</dbReference>
<dbReference type="HAMAP" id="MF_00244">
    <property type="entry name" value="NaMN_adenylyltr"/>
    <property type="match status" value="1"/>
</dbReference>
<keyword evidence="14" id="KW-1185">Reference proteome</keyword>
<comment type="function">
    <text evidence="1 11">Catalyzes the reversible adenylation of nicotinate mononucleotide (NaMN) to nicotinic acid adenine dinucleotide (NaAD).</text>
</comment>
<dbReference type="NCBIfam" id="NF000845">
    <property type="entry name" value="PRK00071.2-4"/>
    <property type="match status" value="1"/>
</dbReference>
<evidence type="ECO:0000256" key="10">
    <source>
        <dbReference type="ARBA" id="ARBA00048721"/>
    </source>
</evidence>
<dbReference type="Pfam" id="PF01467">
    <property type="entry name" value="CTP_transf_like"/>
    <property type="match status" value="1"/>
</dbReference>
<evidence type="ECO:0000256" key="7">
    <source>
        <dbReference type="ARBA" id="ARBA00022741"/>
    </source>
</evidence>
<keyword evidence="5 11" id="KW-0808">Transferase</keyword>
<dbReference type="NCBIfam" id="TIGR00125">
    <property type="entry name" value="cyt_tran_rel"/>
    <property type="match status" value="1"/>
</dbReference>
<protein>
    <recommendedName>
        <fullName evidence="11">Probable nicotinate-nucleotide adenylyltransferase</fullName>
        <ecNumber evidence="11">2.7.7.18</ecNumber>
    </recommendedName>
    <alternativeName>
        <fullName evidence="11">Deamido-NAD(+) diphosphorylase</fullName>
    </alternativeName>
    <alternativeName>
        <fullName evidence="11">Deamido-NAD(+) pyrophosphorylase</fullName>
    </alternativeName>
    <alternativeName>
        <fullName evidence="11">Nicotinate mononucleotide adenylyltransferase</fullName>
        <shortName evidence="11">NaMN adenylyltransferase</shortName>
    </alternativeName>
</protein>
<keyword evidence="7 11" id="KW-0547">Nucleotide-binding</keyword>
<keyword evidence="9 11" id="KW-0520">NAD</keyword>
<comment type="caution">
    <text evidence="13">The sequence shown here is derived from an EMBL/GenBank/DDBJ whole genome shotgun (WGS) entry which is preliminary data.</text>
</comment>
<evidence type="ECO:0000256" key="1">
    <source>
        <dbReference type="ARBA" id="ARBA00002324"/>
    </source>
</evidence>
<dbReference type="Gene3D" id="3.40.50.620">
    <property type="entry name" value="HUPs"/>
    <property type="match status" value="1"/>
</dbReference>
<gene>
    <name evidence="11" type="primary">nadD</name>
    <name evidence="13" type="ORF">ACFSX5_07790</name>
</gene>
<feature type="domain" description="Cytidyltransferase-like" evidence="12">
    <location>
        <begin position="26"/>
        <end position="204"/>
    </location>
</feature>
<reference evidence="14" key="1">
    <citation type="journal article" date="2019" name="Int. J. Syst. Evol. Microbiol.">
        <title>The Global Catalogue of Microorganisms (GCM) 10K type strain sequencing project: providing services to taxonomists for standard genome sequencing and annotation.</title>
        <authorList>
            <consortium name="The Broad Institute Genomics Platform"/>
            <consortium name="The Broad Institute Genome Sequencing Center for Infectious Disease"/>
            <person name="Wu L."/>
            <person name="Ma J."/>
        </authorList>
    </citation>
    <scope>NUCLEOTIDE SEQUENCE [LARGE SCALE GENOMIC DNA]</scope>
    <source>
        <strain evidence="14">CCM 7427</strain>
    </source>
</reference>
<dbReference type="InterPro" id="IPR014729">
    <property type="entry name" value="Rossmann-like_a/b/a_fold"/>
</dbReference>
<dbReference type="Proteomes" id="UP001597521">
    <property type="component" value="Unassembled WGS sequence"/>
</dbReference>
<dbReference type="EMBL" id="JBHUNP010000001">
    <property type="protein sequence ID" value="MFD2647687.1"/>
    <property type="molecule type" value="Genomic_DNA"/>
</dbReference>
<organism evidence="13 14">
    <name type="scientific">Devosia albogilva</name>
    <dbReference type="NCBI Taxonomy" id="429726"/>
    <lineage>
        <taxon>Bacteria</taxon>
        <taxon>Pseudomonadati</taxon>
        <taxon>Pseudomonadota</taxon>
        <taxon>Alphaproteobacteria</taxon>
        <taxon>Hyphomicrobiales</taxon>
        <taxon>Devosiaceae</taxon>
        <taxon>Devosia</taxon>
    </lineage>
</organism>
<dbReference type="PANTHER" id="PTHR39321:SF3">
    <property type="entry name" value="PHOSPHOPANTETHEINE ADENYLYLTRANSFERASE"/>
    <property type="match status" value="1"/>
</dbReference>
<dbReference type="GO" id="GO:0004515">
    <property type="term" value="F:nicotinate-nucleotide adenylyltransferase activity"/>
    <property type="evidence" value="ECO:0007669"/>
    <property type="project" value="UniProtKB-EC"/>
</dbReference>
<evidence type="ECO:0000256" key="8">
    <source>
        <dbReference type="ARBA" id="ARBA00022840"/>
    </source>
</evidence>
<dbReference type="InterPro" id="IPR004821">
    <property type="entry name" value="Cyt_trans-like"/>
</dbReference>
<dbReference type="RefSeq" id="WP_386832706.1">
    <property type="nucleotide sequence ID" value="NZ_JBHUNP010000001.1"/>
</dbReference>
<dbReference type="EC" id="2.7.7.18" evidence="11"/>
<dbReference type="InterPro" id="IPR005248">
    <property type="entry name" value="NadD/NMNAT"/>
</dbReference>
<accession>A0ABW5QIU1</accession>
<evidence type="ECO:0000313" key="14">
    <source>
        <dbReference type="Proteomes" id="UP001597521"/>
    </source>
</evidence>
<evidence type="ECO:0000256" key="3">
    <source>
        <dbReference type="ARBA" id="ARBA00009014"/>
    </source>
</evidence>
<dbReference type="CDD" id="cd02165">
    <property type="entry name" value="NMNAT"/>
    <property type="match status" value="1"/>
</dbReference>
<proteinExistence type="inferred from homology"/>